<keyword evidence="1" id="KW-0472">Membrane</keyword>
<dbReference type="OrthoDB" id="9809543at2"/>
<reference evidence="2 3" key="1">
    <citation type="submission" date="2016-07" db="EMBL/GenBank/DDBJ databases">
        <authorList>
            <person name="Lefevre C.T."/>
        </authorList>
    </citation>
    <scope>NUCLEOTIDE SEQUENCE [LARGE SCALE GENOMIC DNA]</scope>
    <source>
        <strain evidence="2">PR1</strain>
    </source>
</reference>
<feature type="transmembrane region" description="Helical" evidence="1">
    <location>
        <begin position="72"/>
        <end position="92"/>
    </location>
</feature>
<sequence>MTEQPAKVRQSFLVPEMAYVRKVQTEDVFMWLSKGWTDMKLLRKTSMAYAGLFLFIGLFISFGFYFMGLPYLILPSLTGFLLVGPAIAVGFYEGSRRRQNGEPFTLIHALGGFRRNTLAIMAIGIAQVFLFMIWIKMAFTVFAISFPGIMPEWGHIIERTFSMEGLHFGLMLLAEGSIFAAGIFLTGAFSLPLMVGRKTMLIPAMVTSAYAVIKNFHVMILWAAMITAIMFTALVTGLGLIFAFPLIGHATWHAYLQVMGEEGPDE</sequence>
<proteinExistence type="predicted"/>
<feature type="transmembrane region" description="Helical" evidence="1">
    <location>
        <begin position="47"/>
        <end position="66"/>
    </location>
</feature>
<evidence type="ECO:0000256" key="1">
    <source>
        <dbReference type="SAM" id="Phobius"/>
    </source>
</evidence>
<protein>
    <submittedName>
        <fullName evidence="2">Putative integral membrane protein</fullName>
    </submittedName>
</protein>
<gene>
    <name evidence="2" type="ORF">MTBPR1_20228</name>
</gene>
<dbReference type="RefSeq" id="WP_069187045.1">
    <property type="nucleotide sequence ID" value="NZ_FLYE01000012.1"/>
</dbReference>
<feature type="transmembrane region" description="Helical" evidence="1">
    <location>
        <begin position="216"/>
        <end position="247"/>
    </location>
</feature>
<evidence type="ECO:0000313" key="3">
    <source>
        <dbReference type="Proteomes" id="UP000231658"/>
    </source>
</evidence>
<keyword evidence="1" id="KW-0812">Transmembrane</keyword>
<dbReference type="Proteomes" id="UP000231658">
    <property type="component" value="Unassembled WGS sequence"/>
</dbReference>
<dbReference type="AlphaFoldDB" id="A0A1C3RGH0"/>
<dbReference type="STRING" id="1867952.MTBPR1_20228"/>
<organism evidence="2 3">
    <name type="scientific">Candidatus Terasakiella magnetica</name>
    <dbReference type="NCBI Taxonomy" id="1867952"/>
    <lineage>
        <taxon>Bacteria</taxon>
        <taxon>Pseudomonadati</taxon>
        <taxon>Pseudomonadota</taxon>
        <taxon>Alphaproteobacteria</taxon>
        <taxon>Rhodospirillales</taxon>
        <taxon>Terasakiellaceae</taxon>
        <taxon>Terasakiella</taxon>
    </lineage>
</organism>
<dbReference type="InterPro" id="IPR018692">
    <property type="entry name" value="DUF2189"/>
</dbReference>
<keyword evidence="1" id="KW-1133">Transmembrane helix</keyword>
<dbReference type="Pfam" id="PF09955">
    <property type="entry name" value="DUF2189"/>
    <property type="match status" value="1"/>
</dbReference>
<feature type="transmembrane region" description="Helical" evidence="1">
    <location>
        <begin position="118"/>
        <end position="146"/>
    </location>
</feature>
<dbReference type="EMBL" id="FLYE01000012">
    <property type="protein sequence ID" value="SCA56380.1"/>
    <property type="molecule type" value="Genomic_DNA"/>
</dbReference>
<evidence type="ECO:0000313" key="2">
    <source>
        <dbReference type="EMBL" id="SCA56380.1"/>
    </source>
</evidence>
<feature type="transmembrane region" description="Helical" evidence="1">
    <location>
        <begin position="166"/>
        <end position="195"/>
    </location>
</feature>
<accession>A0A1C3RGH0</accession>
<name>A0A1C3RGH0_9PROT</name>
<keyword evidence="3" id="KW-1185">Reference proteome</keyword>